<protein>
    <submittedName>
        <fullName evidence="3">Uncharacterized protein</fullName>
    </submittedName>
</protein>
<feature type="signal peptide" evidence="1">
    <location>
        <begin position="1"/>
        <end position="20"/>
    </location>
</feature>
<reference evidence="3 4" key="1">
    <citation type="journal article" date="2014" name="Nat. Genet.">
        <title>Genome and transcriptome of the porcine whipworm Trichuris suis.</title>
        <authorList>
            <person name="Jex A.R."/>
            <person name="Nejsum P."/>
            <person name="Schwarz E.M."/>
            <person name="Hu L."/>
            <person name="Young N.D."/>
            <person name="Hall R.S."/>
            <person name="Korhonen P.K."/>
            <person name="Liao S."/>
            <person name="Thamsborg S."/>
            <person name="Xia J."/>
            <person name="Xu P."/>
            <person name="Wang S."/>
            <person name="Scheerlinck J.P."/>
            <person name="Hofmann A."/>
            <person name="Sternberg P.W."/>
            <person name="Wang J."/>
            <person name="Gasser R.B."/>
        </authorList>
    </citation>
    <scope>NUCLEOTIDE SEQUENCE [LARGE SCALE GENOMIC DNA]</scope>
    <source>
        <strain evidence="3">DCEP-RM93F</strain>
        <strain evidence="2">DCEP-RM93M</strain>
    </source>
</reference>
<evidence type="ECO:0000256" key="1">
    <source>
        <dbReference type="SAM" id="SignalP"/>
    </source>
</evidence>
<keyword evidence="1" id="KW-0732">Signal</keyword>
<feature type="chain" id="PRO_5010405419" evidence="1">
    <location>
        <begin position="21"/>
        <end position="101"/>
    </location>
</feature>
<evidence type="ECO:0000313" key="4">
    <source>
        <dbReference type="Proteomes" id="UP000030764"/>
    </source>
</evidence>
<dbReference type="AlphaFoldDB" id="A0A085NQ69"/>
<dbReference type="EMBL" id="KL367481">
    <property type="protein sequence ID" value="KFD71615.1"/>
    <property type="molecule type" value="Genomic_DNA"/>
</dbReference>
<name>A0A085NQ69_9BILA</name>
<accession>A0A085NQ69</accession>
<sequence>MYSLLIPLFVTAYVLQSAIANPVSKSSEGNVALKMNIYKHELSADPIGRHGEPFVNSAMQQRGKRYYGYHSWFYPGFGSWGYYPGYYRRVYYHYPFYAWGK</sequence>
<dbReference type="OrthoDB" id="10399402at2759"/>
<dbReference type="EMBL" id="KL363213">
    <property type="protein sequence ID" value="KFD53823.1"/>
    <property type="molecule type" value="Genomic_DNA"/>
</dbReference>
<organism evidence="3">
    <name type="scientific">Trichuris suis</name>
    <name type="common">pig whipworm</name>
    <dbReference type="NCBI Taxonomy" id="68888"/>
    <lineage>
        <taxon>Eukaryota</taxon>
        <taxon>Metazoa</taxon>
        <taxon>Ecdysozoa</taxon>
        <taxon>Nematoda</taxon>
        <taxon>Enoplea</taxon>
        <taxon>Dorylaimia</taxon>
        <taxon>Trichinellida</taxon>
        <taxon>Trichuridae</taxon>
        <taxon>Trichuris</taxon>
    </lineage>
</organism>
<dbReference type="Proteomes" id="UP000030764">
    <property type="component" value="Unassembled WGS sequence"/>
</dbReference>
<proteinExistence type="predicted"/>
<gene>
    <name evidence="2" type="ORF">M513_05329</name>
    <name evidence="3" type="ORF">M514_05329</name>
</gene>
<evidence type="ECO:0000313" key="3">
    <source>
        <dbReference type="EMBL" id="KFD71615.1"/>
    </source>
</evidence>
<evidence type="ECO:0000313" key="2">
    <source>
        <dbReference type="EMBL" id="KFD53823.1"/>
    </source>
</evidence>
<keyword evidence="4" id="KW-1185">Reference proteome</keyword>
<dbReference type="Proteomes" id="UP000030758">
    <property type="component" value="Unassembled WGS sequence"/>
</dbReference>